<comment type="caution">
    <text evidence="8">The sequence shown here is derived from an EMBL/GenBank/DDBJ whole genome shotgun (WGS) entry which is preliminary data.</text>
</comment>
<dbReference type="InterPro" id="IPR011605">
    <property type="entry name" value="NusB_fam"/>
</dbReference>
<feature type="domain" description="NusB/RsmB/TIM44" evidence="7">
    <location>
        <begin position="201"/>
        <end position="295"/>
    </location>
</feature>
<evidence type="ECO:0000256" key="1">
    <source>
        <dbReference type="ARBA" id="ARBA00005952"/>
    </source>
</evidence>
<protein>
    <recommendedName>
        <fullName evidence="6">Transcription antitermination protein NusB</fullName>
    </recommendedName>
    <alternativeName>
        <fullName evidence="6">Antitermination factor NusB</fullName>
    </alternativeName>
</protein>
<keyword evidence="4 6" id="KW-0805">Transcription regulation</keyword>
<gene>
    <name evidence="6 8" type="primary">nusB</name>
    <name evidence="8" type="ORF">DN068_20130</name>
</gene>
<keyword evidence="5 6" id="KW-0804">Transcription</keyword>
<evidence type="ECO:0000313" key="8">
    <source>
        <dbReference type="EMBL" id="PZF71014.1"/>
    </source>
</evidence>
<comment type="function">
    <text evidence="6">Involved in transcription antitermination. Required for transcription of ribosomal RNA (rRNA) genes. Binds specifically to the boxA antiterminator sequence of the ribosomal RNA (rrn) operons.</text>
</comment>
<keyword evidence="9" id="KW-1185">Reference proteome</keyword>
<dbReference type="GO" id="GO:0005829">
    <property type="term" value="C:cytosol"/>
    <property type="evidence" value="ECO:0007669"/>
    <property type="project" value="TreeGrafter"/>
</dbReference>
<organism evidence="8 9">
    <name type="scientific">Taibaiella soli</name>
    <dbReference type="NCBI Taxonomy" id="1649169"/>
    <lineage>
        <taxon>Bacteria</taxon>
        <taxon>Pseudomonadati</taxon>
        <taxon>Bacteroidota</taxon>
        <taxon>Chitinophagia</taxon>
        <taxon>Chitinophagales</taxon>
        <taxon>Chitinophagaceae</taxon>
        <taxon>Taibaiella</taxon>
    </lineage>
</organism>
<dbReference type="PANTHER" id="PTHR11078">
    <property type="entry name" value="N UTILIZATION SUBSTANCE PROTEIN B-RELATED"/>
    <property type="match status" value="1"/>
</dbReference>
<dbReference type="OrthoDB" id="9787568at2"/>
<dbReference type="NCBIfam" id="TIGR01951">
    <property type="entry name" value="nusB"/>
    <property type="match status" value="1"/>
</dbReference>
<dbReference type="HAMAP" id="MF_00073">
    <property type="entry name" value="NusB"/>
    <property type="match status" value="1"/>
</dbReference>
<proteinExistence type="inferred from homology"/>
<evidence type="ECO:0000256" key="2">
    <source>
        <dbReference type="ARBA" id="ARBA00022814"/>
    </source>
</evidence>
<comment type="similarity">
    <text evidence="1 6">Belongs to the NusB family.</text>
</comment>
<keyword evidence="3 6" id="KW-0694">RNA-binding</keyword>
<dbReference type="AlphaFoldDB" id="A0A2W2AST6"/>
<evidence type="ECO:0000256" key="4">
    <source>
        <dbReference type="ARBA" id="ARBA00023015"/>
    </source>
</evidence>
<dbReference type="GO" id="GO:0003723">
    <property type="term" value="F:RNA binding"/>
    <property type="evidence" value="ECO:0007669"/>
    <property type="project" value="UniProtKB-UniRule"/>
</dbReference>
<evidence type="ECO:0000256" key="3">
    <source>
        <dbReference type="ARBA" id="ARBA00022884"/>
    </source>
</evidence>
<evidence type="ECO:0000259" key="7">
    <source>
        <dbReference type="Pfam" id="PF01029"/>
    </source>
</evidence>
<evidence type="ECO:0000256" key="5">
    <source>
        <dbReference type="ARBA" id="ARBA00023163"/>
    </source>
</evidence>
<accession>A0A2W2AST6</accession>
<dbReference type="InterPro" id="IPR006027">
    <property type="entry name" value="NusB_RsmB_TIM44"/>
</dbReference>
<dbReference type="PANTHER" id="PTHR11078:SF3">
    <property type="entry name" value="ANTITERMINATION NUSB DOMAIN-CONTAINING PROTEIN"/>
    <property type="match status" value="1"/>
</dbReference>
<dbReference type="SUPFAM" id="SSF48013">
    <property type="entry name" value="NusB-like"/>
    <property type="match status" value="1"/>
</dbReference>
<evidence type="ECO:0000256" key="6">
    <source>
        <dbReference type="HAMAP-Rule" id="MF_00073"/>
    </source>
</evidence>
<dbReference type="EMBL" id="QKTW01000027">
    <property type="protein sequence ID" value="PZF71014.1"/>
    <property type="molecule type" value="Genomic_DNA"/>
</dbReference>
<dbReference type="GO" id="GO:0006353">
    <property type="term" value="P:DNA-templated transcription termination"/>
    <property type="evidence" value="ECO:0007669"/>
    <property type="project" value="UniProtKB-UniRule"/>
</dbReference>
<dbReference type="Proteomes" id="UP000248745">
    <property type="component" value="Unassembled WGS sequence"/>
</dbReference>
<sequence length="312" mass="36549">MISRRNIRVKVMQTLYTLATMEPGEQELNKRIGSNILNDKLARSLDLFTTTILYVTRVAQYSETDALQRASKYLPTSEDKSVSTKIAGNEYLWQILSNATFVSKVKDASLETFVDEEWIKKLYQQLAKTDEYLDYIAVQQRNPKTEKAIIQHIWENLMLNNEALLEFFSEELNGWEDDKEMTFMLMENFFKNNTKVNFLNLISGEKREYAHELLHTVMDKEDYCMELIQPKLINWDAERVALIDLLLLRMGVCELLYFPTIPTKVTINEYIEVAKMYSTPQSGQFVNGVLDNILKDLEKENLIRKQERVRKP</sequence>
<reference evidence="8 9" key="1">
    <citation type="submission" date="2018-06" db="EMBL/GenBank/DDBJ databases">
        <title>Mucibacter soli gen. nov., sp. nov., a new member of the family Chitinophagaceae producing mucin.</title>
        <authorList>
            <person name="Kim M.-K."/>
            <person name="Park S."/>
            <person name="Kim T.-S."/>
            <person name="Joung Y."/>
            <person name="Han J.-H."/>
            <person name="Kim S.B."/>
        </authorList>
    </citation>
    <scope>NUCLEOTIDE SEQUENCE [LARGE SCALE GENOMIC DNA]</scope>
    <source>
        <strain evidence="8 9">R1-15</strain>
    </source>
</reference>
<dbReference type="Gene3D" id="1.10.940.10">
    <property type="entry name" value="NusB-like"/>
    <property type="match status" value="1"/>
</dbReference>
<dbReference type="GO" id="GO:0031564">
    <property type="term" value="P:transcription antitermination"/>
    <property type="evidence" value="ECO:0007669"/>
    <property type="project" value="UniProtKB-KW"/>
</dbReference>
<keyword evidence="2 6" id="KW-0889">Transcription antitermination</keyword>
<dbReference type="Pfam" id="PF01029">
    <property type="entry name" value="NusB"/>
    <property type="match status" value="1"/>
</dbReference>
<dbReference type="InterPro" id="IPR035926">
    <property type="entry name" value="NusB-like_sf"/>
</dbReference>
<name>A0A2W2AST6_9BACT</name>
<evidence type="ECO:0000313" key="9">
    <source>
        <dbReference type="Proteomes" id="UP000248745"/>
    </source>
</evidence>